<dbReference type="GO" id="GO:0006430">
    <property type="term" value="P:lysyl-tRNA aminoacylation"/>
    <property type="evidence" value="ECO:0007669"/>
    <property type="project" value="UniProtKB-UniRule"/>
</dbReference>
<dbReference type="InterPro" id="IPR004364">
    <property type="entry name" value="Aa-tRNA-synt_II"/>
</dbReference>
<dbReference type="InterPro" id="IPR018149">
    <property type="entry name" value="Lys-tRNA-synth_II_C"/>
</dbReference>
<dbReference type="NCBIfam" id="TIGR00499">
    <property type="entry name" value="lysS_bact"/>
    <property type="match status" value="1"/>
</dbReference>
<dbReference type="PANTHER" id="PTHR42918:SF15">
    <property type="entry name" value="LYSINE--TRNA LIGASE, CHLOROPLASTIC_MITOCHONDRIAL"/>
    <property type="match status" value="1"/>
</dbReference>
<dbReference type="GO" id="GO:0004824">
    <property type="term" value="F:lysine-tRNA ligase activity"/>
    <property type="evidence" value="ECO:0007669"/>
    <property type="project" value="UniProtKB-UniRule"/>
</dbReference>
<gene>
    <name evidence="13 16" type="primary">lysS</name>
    <name evidence="16" type="ORF">IAD26_02805</name>
</gene>
<keyword evidence="7 13" id="KW-0547">Nucleotide-binding</keyword>
<keyword evidence="5 13" id="KW-0436">Ligase</keyword>
<comment type="subcellular location">
    <subcellularLocation>
        <location evidence="1 13">Cytoplasm</location>
    </subcellularLocation>
</comment>
<evidence type="ECO:0000259" key="15">
    <source>
        <dbReference type="PROSITE" id="PS50862"/>
    </source>
</evidence>
<organism evidence="16 17">
    <name type="scientific">Candidatus Limenecus avicola</name>
    <dbReference type="NCBI Taxonomy" id="2840847"/>
    <lineage>
        <taxon>Bacteria</taxon>
        <taxon>Bacillati</taxon>
        <taxon>Bacillota</taxon>
        <taxon>Clostridia</taxon>
        <taxon>Eubacteriales</taxon>
        <taxon>Clostridiaceae</taxon>
        <taxon>Clostridiaceae incertae sedis</taxon>
        <taxon>Candidatus Limenecus</taxon>
    </lineage>
</organism>
<accession>A0A9D1MZA9</accession>
<keyword evidence="8 13" id="KW-0067">ATP-binding</keyword>
<evidence type="ECO:0000256" key="7">
    <source>
        <dbReference type="ARBA" id="ARBA00022741"/>
    </source>
</evidence>
<dbReference type="Pfam" id="PF00152">
    <property type="entry name" value="tRNA-synt_2"/>
    <property type="match status" value="1"/>
</dbReference>
<evidence type="ECO:0000256" key="10">
    <source>
        <dbReference type="ARBA" id="ARBA00022917"/>
    </source>
</evidence>
<dbReference type="Gene3D" id="2.40.50.140">
    <property type="entry name" value="Nucleic acid-binding proteins"/>
    <property type="match status" value="1"/>
</dbReference>
<dbReference type="SUPFAM" id="SSF55681">
    <property type="entry name" value="Class II aaRS and biotin synthetases"/>
    <property type="match status" value="1"/>
</dbReference>
<dbReference type="InterPro" id="IPR034762">
    <property type="entry name" value="Lys-tRNA-ligase_II_bac/euk"/>
</dbReference>
<keyword evidence="11 13" id="KW-0030">Aminoacyl-tRNA synthetase</keyword>
<name>A0A9D1MZA9_9CLOT</name>
<dbReference type="Pfam" id="PF01336">
    <property type="entry name" value="tRNA_anti-codon"/>
    <property type="match status" value="1"/>
</dbReference>
<dbReference type="InterPro" id="IPR006195">
    <property type="entry name" value="aa-tRNA-synth_II"/>
</dbReference>
<dbReference type="PROSITE" id="PS50862">
    <property type="entry name" value="AA_TRNA_LIGASE_II"/>
    <property type="match status" value="1"/>
</dbReference>
<evidence type="ECO:0000313" key="16">
    <source>
        <dbReference type="EMBL" id="HIU92046.1"/>
    </source>
</evidence>
<dbReference type="PRINTS" id="PR00982">
    <property type="entry name" value="TRNASYNTHLYS"/>
</dbReference>
<dbReference type="GO" id="GO:0016740">
    <property type="term" value="F:transferase activity"/>
    <property type="evidence" value="ECO:0007669"/>
    <property type="project" value="UniProtKB-ARBA"/>
</dbReference>
<feature type="binding site" evidence="13">
    <location>
        <position position="413"/>
    </location>
    <ligand>
        <name>Mg(2+)</name>
        <dbReference type="ChEBI" id="CHEBI:18420"/>
        <label>2</label>
    </ligand>
</feature>
<feature type="binding site" evidence="13">
    <location>
        <position position="413"/>
    </location>
    <ligand>
        <name>Mg(2+)</name>
        <dbReference type="ChEBI" id="CHEBI:18420"/>
        <label>1</label>
    </ligand>
</feature>
<dbReference type="EMBL" id="DVOD01000020">
    <property type="protein sequence ID" value="HIU92046.1"/>
    <property type="molecule type" value="Genomic_DNA"/>
</dbReference>
<evidence type="ECO:0000256" key="9">
    <source>
        <dbReference type="ARBA" id="ARBA00022842"/>
    </source>
</evidence>
<feature type="binding site" evidence="13">
    <location>
        <position position="406"/>
    </location>
    <ligand>
        <name>Mg(2+)</name>
        <dbReference type="ChEBI" id="CHEBI:18420"/>
        <label>1</label>
    </ligand>
</feature>
<keyword evidence="9 13" id="KW-0460">Magnesium</keyword>
<evidence type="ECO:0000313" key="17">
    <source>
        <dbReference type="Proteomes" id="UP000886748"/>
    </source>
</evidence>
<reference evidence="16" key="2">
    <citation type="journal article" date="2021" name="PeerJ">
        <title>Extensive microbial diversity within the chicken gut microbiome revealed by metagenomics and culture.</title>
        <authorList>
            <person name="Gilroy R."/>
            <person name="Ravi A."/>
            <person name="Getino M."/>
            <person name="Pursley I."/>
            <person name="Horton D.L."/>
            <person name="Alikhan N.F."/>
            <person name="Baker D."/>
            <person name="Gharbi K."/>
            <person name="Hall N."/>
            <person name="Watson M."/>
            <person name="Adriaenssens E.M."/>
            <person name="Foster-Nyarko E."/>
            <person name="Jarju S."/>
            <person name="Secka A."/>
            <person name="Antonio M."/>
            <person name="Oren A."/>
            <person name="Chaudhuri R.R."/>
            <person name="La Ragione R."/>
            <person name="Hildebrand F."/>
            <person name="Pallen M.J."/>
        </authorList>
    </citation>
    <scope>NUCLEOTIDE SEQUENCE</scope>
    <source>
        <strain evidence="16">CHK154-7741</strain>
    </source>
</reference>
<dbReference type="GO" id="GO:0000287">
    <property type="term" value="F:magnesium ion binding"/>
    <property type="evidence" value="ECO:0007669"/>
    <property type="project" value="UniProtKB-UniRule"/>
</dbReference>
<dbReference type="GO" id="GO:0000049">
    <property type="term" value="F:tRNA binding"/>
    <property type="evidence" value="ECO:0007669"/>
    <property type="project" value="TreeGrafter"/>
</dbReference>
<evidence type="ECO:0000256" key="13">
    <source>
        <dbReference type="HAMAP-Rule" id="MF_00252"/>
    </source>
</evidence>
<dbReference type="InterPro" id="IPR012340">
    <property type="entry name" value="NA-bd_OB-fold"/>
</dbReference>
<dbReference type="InterPro" id="IPR044136">
    <property type="entry name" value="Lys-tRNA-ligase_II_N"/>
</dbReference>
<comment type="caution">
    <text evidence="16">The sequence shown here is derived from an EMBL/GenBank/DDBJ whole genome shotgun (WGS) entry which is preliminary data.</text>
</comment>
<dbReference type="SUPFAM" id="SSF50249">
    <property type="entry name" value="Nucleic acid-binding proteins"/>
    <property type="match status" value="1"/>
</dbReference>
<dbReference type="GO" id="GO:0005829">
    <property type="term" value="C:cytosol"/>
    <property type="evidence" value="ECO:0007669"/>
    <property type="project" value="TreeGrafter"/>
</dbReference>
<dbReference type="GO" id="GO:0005524">
    <property type="term" value="F:ATP binding"/>
    <property type="evidence" value="ECO:0007669"/>
    <property type="project" value="UniProtKB-UniRule"/>
</dbReference>
<dbReference type="FunFam" id="2.40.50.140:FF:000024">
    <property type="entry name" value="Lysine--tRNA ligase"/>
    <property type="match status" value="1"/>
</dbReference>
<evidence type="ECO:0000256" key="14">
    <source>
        <dbReference type="RuleBase" id="RU000336"/>
    </source>
</evidence>
<reference evidence="16" key="1">
    <citation type="submission" date="2020-10" db="EMBL/GenBank/DDBJ databases">
        <authorList>
            <person name="Gilroy R."/>
        </authorList>
    </citation>
    <scope>NUCLEOTIDE SEQUENCE</scope>
    <source>
        <strain evidence="16">CHK154-7741</strain>
    </source>
</reference>
<evidence type="ECO:0000256" key="11">
    <source>
        <dbReference type="ARBA" id="ARBA00023146"/>
    </source>
</evidence>
<protein>
    <recommendedName>
        <fullName evidence="13">Lysine--tRNA ligase</fullName>
        <ecNumber evidence="13">6.1.1.6</ecNumber>
    </recommendedName>
    <alternativeName>
        <fullName evidence="13">Lysyl-tRNA synthetase</fullName>
        <shortName evidence="13">LysRS</shortName>
    </alternativeName>
</protein>
<evidence type="ECO:0000256" key="12">
    <source>
        <dbReference type="ARBA" id="ARBA00048573"/>
    </source>
</evidence>
<comment type="similarity">
    <text evidence="2 13">Belongs to the class-II aminoacyl-tRNA synthetase family.</text>
</comment>
<keyword evidence="4 13" id="KW-0963">Cytoplasm</keyword>
<dbReference type="AlphaFoldDB" id="A0A9D1MZA9"/>
<keyword evidence="6 13" id="KW-0479">Metal-binding</keyword>
<comment type="subunit">
    <text evidence="3 13">Homodimer.</text>
</comment>
<comment type="cofactor">
    <cofactor evidence="13 14">
        <name>Mg(2+)</name>
        <dbReference type="ChEBI" id="CHEBI:18420"/>
    </cofactor>
    <text evidence="13 14">Binds 3 Mg(2+) ions per subunit.</text>
</comment>
<dbReference type="PANTHER" id="PTHR42918">
    <property type="entry name" value="LYSYL-TRNA SYNTHETASE"/>
    <property type="match status" value="1"/>
</dbReference>
<evidence type="ECO:0000256" key="1">
    <source>
        <dbReference type="ARBA" id="ARBA00004496"/>
    </source>
</evidence>
<dbReference type="CDD" id="cd00775">
    <property type="entry name" value="LysRS_core"/>
    <property type="match status" value="1"/>
</dbReference>
<dbReference type="EC" id="6.1.1.6" evidence="13"/>
<dbReference type="Gene3D" id="3.30.930.10">
    <property type="entry name" value="Bira Bifunctional Protein, Domain 2"/>
    <property type="match status" value="1"/>
</dbReference>
<dbReference type="Proteomes" id="UP000886748">
    <property type="component" value="Unassembled WGS sequence"/>
</dbReference>
<feature type="domain" description="Aminoacyl-transfer RNA synthetases class-II family profile" evidence="15">
    <location>
        <begin position="175"/>
        <end position="494"/>
    </location>
</feature>
<keyword evidence="10 13" id="KW-0648">Protein biosynthesis</keyword>
<dbReference type="PIRSF" id="PIRSF039101">
    <property type="entry name" value="LysRS2"/>
    <property type="match status" value="1"/>
</dbReference>
<evidence type="ECO:0000256" key="2">
    <source>
        <dbReference type="ARBA" id="ARBA00008226"/>
    </source>
</evidence>
<proteinExistence type="inferred from homology"/>
<sequence length="498" mass="56853">MRMSENNPTLNTIRSTRIQKLAELADKGINPYPYSYDKNASAKMLQEKYKDLPAGEETNDEYLVAGRVMAIRNTGMFIDLMDGSGKIQIFSHKENMDAEKIKTLKLVDIGDIVGFQGTVRRTPRGELSIKATDFKLLSKSLLPLPEKFHGLTDVETRYRQRYVDLIMNEDVRDTFRKRSLIIQKIREYLAKEGFLEVETPILQTTASGANARPFNTHHNALDMGLTLRIALELYLKRLIVGGVSERVYEIGRCFRNEGIDTRHNPEFTMIELYQAYADYNDMMTLTENMVAYVAQEVLGTMKIKYGENEIDLTPPWDRKTMLGSIKEATGVDFMEIYDAQEAIKVAKTLNVHVDDDMNWGQVVEAVFEDKIEPSLIQPCHIIDYPREISPLAKVHRDNDRLTERFETRINGWELANAFSELTDPIDQRSRFEAQALAKANGDEEAMELDEDFITSLEYGMPPTGGMGMGIDRLVMLLTDSQTIRDVIAFPTMRPIDNK</sequence>
<dbReference type="InterPro" id="IPR045864">
    <property type="entry name" value="aa-tRNA-synth_II/BPL/LPL"/>
</dbReference>
<dbReference type="HAMAP" id="MF_00252">
    <property type="entry name" value="Lys_tRNA_synth_class2"/>
    <property type="match status" value="1"/>
</dbReference>
<evidence type="ECO:0000256" key="6">
    <source>
        <dbReference type="ARBA" id="ARBA00022723"/>
    </source>
</evidence>
<dbReference type="InterPro" id="IPR004365">
    <property type="entry name" value="NA-bd_OB_tRNA"/>
</dbReference>
<dbReference type="NCBIfam" id="NF001756">
    <property type="entry name" value="PRK00484.1"/>
    <property type="match status" value="1"/>
</dbReference>
<dbReference type="InterPro" id="IPR002313">
    <property type="entry name" value="Lys-tRNA-ligase_II"/>
</dbReference>
<evidence type="ECO:0000256" key="4">
    <source>
        <dbReference type="ARBA" id="ARBA00022490"/>
    </source>
</evidence>
<evidence type="ECO:0000256" key="5">
    <source>
        <dbReference type="ARBA" id="ARBA00022598"/>
    </source>
</evidence>
<dbReference type="GO" id="GO:0140096">
    <property type="term" value="F:catalytic activity, acting on a protein"/>
    <property type="evidence" value="ECO:0007669"/>
    <property type="project" value="UniProtKB-ARBA"/>
</dbReference>
<comment type="catalytic activity">
    <reaction evidence="12 13 14">
        <text>tRNA(Lys) + L-lysine + ATP = L-lysyl-tRNA(Lys) + AMP + diphosphate</text>
        <dbReference type="Rhea" id="RHEA:20792"/>
        <dbReference type="Rhea" id="RHEA-COMP:9696"/>
        <dbReference type="Rhea" id="RHEA-COMP:9697"/>
        <dbReference type="ChEBI" id="CHEBI:30616"/>
        <dbReference type="ChEBI" id="CHEBI:32551"/>
        <dbReference type="ChEBI" id="CHEBI:33019"/>
        <dbReference type="ChEBI" id="CHEBI:78442"/>
        <dbReference type="ChEBI" id="CHEBI:78529"/>
        <dbReference type="ChEBI" id="CHEBI:456215"/>
        <dbReference type="EC" id="6.1.1.6"/>
    </reaction>
</comment>
<evidence type="ECO:0000256" key="3">
    <source>
        <dbReference type="ARBA" id="ARBA00011738"/>
    </source>
</evidence>
<dbReference type="CDD" id="cd04322">
    <property type="entry name" value="LysRS_N"/>
    <property type="match status" value="1"/>
</dbReference>
<evidence type="ECO:0000256" key="8">
    <source>
        <dbReference type="ARBA" id="ARBA00022840"/>
    </source>
</evidence>